<dbReference type="Gene3D" id="1.25.40.10">
    <property type="entry name" value="Tetratricopeptide repeat domain"/>
    <property type="match status" value="1"/>
</dbReference>
<proteinExistence type="predicted"/>
<evidence type="ECO:0000313" key="9">
    <source>
        <dbReference type="Proteomes" id="UP000245506"/>
    </source>
</evidence>
<keyword evidence="6" id="KW-0482">Metalloprotease</keyword>
<evidence type="ECO:0000313" key="8">
    <source>
        <dbReference type="EMBL" id="PWQ94644.1"/>
    </source>
</evidence>
<dbReference type="InterPro" id="IPR001915">
    <property type="entry name" value="Peptidase_M48"/>
</dbReference>
<dbReference type="GO" id="GO:0016020">
    <property type="term" value="C:membrane"/>
    <property type="evidence" value="ECO:0007669"/>
    <property type="project" value="TreeGrafter"/>
</dbReference>
<sequence>MFVKIKTLLLSAALGLLPIVHAELNLEIPETILSSPSMAPASSASVNFSSAGLRRLRALRNRGRVVEDPELNAWIRGLGVRLLAQTEYKGRPFYFAIVRDEQVNAYATQGGLIVINSGLILRSSSESELAGVMAHEIAHVTQQHIERMIARSKGNAYSNTAAVVAGLLVGSQNPEAGQAIVSSALAIDAHNSLKFSRSAETEADREGLRILVNAKFNPKGMADFLGKLDDGVDSNYADIGQYLTSHPLSAQRVSDVSQRAARYGVFRGKSNPSYDYMRQKLRVLTRSPAALDNTPPYATRYAKAYQLYQQGNSAATVQQLKSGTQQFSEAMLLARAYLQLNQHQQVVQLLQPLLTRYPAEGSLIMPMAEALVGLKQYERAWQLMSRVRLVEQTSLDFLALRQEVARLSGRLGQAYLSVAERNIRIAEYKHALTQLNLASRTPKLTPLEGQRIQQAIYRAKRFKK</sequence>
<evidence type="ECO:0000259" key="7">
    <source>
        <dbReference type="Pfam" id="PF01435"/>
    </source>
</evidence>
<protein>
    <recommendedName>
        <fullName evidence="7">Peptidase M48 domain-containing protein</fullName>
    </recommendedName>
</protein>
<dbReference type="AlphaFoldDB" id="A0A317C7M3"/>
<feature type="domain" description="Peptidase M48" evidence="7">
    <location>
        <begin position="71"/>
        <end position="259"/>
    </location>
</feature>
<evidence type="ECO:0000256" key="3">
    <source>
        <dbReference type="ARBA" id="ARBA00022723"/>
    </source>
</evidence>
<keyword evidence="4" id="KW-0378">Hydrolase</keyword>
<comment type="cofactor">
    <cofactor evidence="1">
        <name>Zn(2+)</name>
        <dbReference type="ChEBI" id="CHEBI:29105"/>
    </cofactor>
</comment>
<keyword evidence="9" id="KW-1185">Reference proteome</keyword>
<dbReference type="GO" id="GO:0051603">
    <property type="term" value="P:proteolysis involved in protein catabolic process"/>
    <property type="evidence" value="ECO:0007669"/>
    <property type="project" value="TreeGrafter"/>
</dbReference>
<dbReference type="InterPro" id="IPR011990">
    <property type="entry name" value="TPR-like_helical_dom_sf"/>
</dbReference>
<gene>
    <name evidence="8" type="ORF">DKT75_15225</name>
</gene>
<dbReference type="PANTHER" id="PTHR22726">
    <property type="entry name" value="METALLOENDOPEPTIDASE OMA1"/>
    <property type="match status" value="1"/>
</dbReference>
<dbReference type="PANTHER" id="PTHR22726:SF1">
    <property type="entry name" value="METALLOENDOPEPTIDASE OMA1, MITOCHONDRIAL"/>
    <property type="match status" value="1"/>
</dbReference>
<dbReference type="SUPFAM" id="SSF48452">
    <property type="entry name" value="TPR-like"/>
    <property type="match status" value="1"/>
</dbReference>
<evidence type="ECO:0000256" key="5">
    <source>
        <dbReference type="ARBA" id="ARBA00022833"/>
    </source>
</evidence>
<dbReference type="Gene3D" id="3.30.2010.10">
    <property type="entry name" value="Metalloproteases ('zincins'), catalytic domain"/>
    <property type="match status" value="1"/>
</dbReference>
<evidence type="ECO:0000256" key="4">
    <source>
        <dbReference type="ARBA" id="ARBA00022801"/>
    </source>
</evidence>
<dbReference type="GO" id="GO:0046872">
    <property type="term" value="F:metal ion binding"/>
    <property type="evidence" value="ECO:0007669"/>
    <property type="project" value="UniProtKB-KW"/>
</dbReference>
<keyword evidence="2" id="KW-0645">Protease</keyword>
<dbReference type="Pfam" id="PF01435">
    <property type="entry name" value="Peptidase_M48"/>
    <property type="match status" value="1"/>
</dbReference>
<comment type="caution">
    <text evidence="8">The sequence shown here is derived from an EMBL/GenBank/DDBJ whole genome shotgun (WGS) entry which is preliminary data.</text>
</comment>
<keyword evidence="5" id="KW-0862">Zinc</keyword>
<reference evidence="8 9" key="1">
    <citation type="submission" date="2018-05" db="EMBL/GenBank/DDBJ databases">
        <title>Leucothrix arctica sp. nov., isolated from Arctic seawater.</title>
        <authorList>
            <person name="Choi A."/>
            <person name="Baek K."/>
        </authorList>
    </citation>
    <scope>NUCLEOTIDE SEQUENCE [LARGE SCALE GENOMIC DNA]</scope>
    <source>
        <strain evidence="8 9">IMCC9719</strain>
    </source>
</reference>
<evidence type="ECO:0000256" key="1">
    <source>
        <dbReference type="ARBA" id="ARBA00001947"/>
    </source>
</evidence>
<evidence type="ECO:0000256" key="2">
    <source>
        <dbReference type="ARBA" id="ARBA00022670"/>
    </source>
</evidence>
<dbReference type="InterPro" id="IPR051156">
    <property type="entry name" value="Mito/Outer_Membr_Metalloprot"/>
</dbReference>
<dbReference type="GO" id="GO:0004222">
    <property type="term" value="F:metalloendopeptidase activity"/>
    <property type="evidence" value="ECO:0007669"/>
    <property type="project" value="InterPro"/>
</dbReference>
<keyword evidence="3" id="KW-0479">Metal-binding</keyword>
<evidence type="ECO:0000256" key="6">
    <source>
        <dbReference type="ARBA" id="ARBA00023049"/>
    </source>
</evidence>
<name>A0A317C7M3_9GAMM</name>
<accession>A0A317C7M3</accession>
<organism evidence="8 9">
    <name type="scientific">Leucothrix arctica</name>
    <dbReference type="NCBI Taxonomy" id="1481894"/>
    <lineage>
        <taxon>Bacteria</taxon>
        <taxon>Pseudomonadati</taxon>
        <taxon>Pseudomonadota</taxon>
        <taxon>Gammaproteobacteria</taxon>
        <taxon>Thiotrichales</taxon>
        <taxon>Thiotrichaceae</taxon>
        <taxon>Leucothrix</taxon>
    </lineage>
</organism>
<dbReference type="Proteomes" id="UP000245506">
    <property type="component" value="Unassembled WGS sequence"/>
</dbReference>
<dbReference type="EMBL" id="QGKL01000039">
    <property type="protein sequence ID" value="PWQ94644.1"/>
    <property type="molecule type" value="Genomic_DNA"/>
</dbReference>